<reference evidence="3" key="1">
    <citation type="submission" date="2024-01" db="EMBL/GenBank/DDBJ databases">
        <title>The genome sequence of Micromonospora mangrovi CCTCC AA 2012012.</title>
        <authorList>
            <person name="Gao J."/>
        </authorList>
    </citation>
    <scope>NUCLEOTIDE SEQUENCE</scope>
    <source>
        <strain evidence="3">CCTCC AA 2012012</strain>
    </source>
</reference>
<name>A0AAU8HEG1_9ACTN</name>
<keyword evidence="2" id="KW-0812">Transmembrane</keyword>
<feature type="transmembrane region" description="Helical" evidence="2">
    <location>
        <begin position="114"/>
        <end position="132"/>
    </location>
</feature>
<proteinExistence type="predicted"/>
<gene>
    <name evidence="4" type="ORF">ABUL08_00130</name>
    <name evidence="3" type="ORF">VK199_00130</name>
</gene>
<dbReference type="InterPro" id="IPR009937">
    <property type="entry name" value="Phage_holin_3_6"/>
</dbReference>
<evidence type="ECO:0000256" key="1">
    <source>
        <dbReference type="SAM" id="MobiDB-lite"/>
    </source>
</evidence>
<feature type="transmembrane region" description="Helical" evidence="2">
    <location>
        <begin position="81"/>
        <end position="102"/>
    </location>
</feature>
<dbReference type="EMBL" id="CP159342">
    <property type="protein sequence ID" value="XCH74561.1"/>
    <property type="molecule type" value="Genomic_DNA"/>
</dbReference>
<keyword evidence="2" id="KW-0472">Membrane</keyword>
<reference evidence="4" key="2">
    <citation type="submission" date="2024-06" db="EMBL/GenBank/DDBJ databases">
        <title>Micromonospora mangrovi CCTCC AA 2012012 genome sequences.</title>
        <authorList>
            <person name="Gao J."/>
        </authorList>
    </citation>
    <scope>NUCLEOTIDE SEQUENCE</scope>
    <source>
        <strain evidence="4">CCTCC AA 2012012</strain>
    </source>
</reference>
<keyword evidence="2" id="KW-1133">Transmembrane helix</keyword>
<organism evidence="4">
    <name type="scientific">Micromonospora sp. CCTCC AA 2012012</name>
    <dbReference type="NCBI Taxonomy" id="3111921"/>
    <lineage>
        <taxon>Bacteria</taxon>
        <taxon>Bacillati</taxon>
        <taxon>Actinomycetota</taxon>
        <taxon>Actinomycetes</taxon>
        <taxon>Micromonosporales</taxon>
        <taxon>Micromonosporaceae</taxon>
        <taxon>Micromonospora</taxon>
    </lineage>
</organism>
<protein>
    <submittedName>
        <fullName evidence="4">Phage holin family protein</fullName>
    </submittedName>
</protein>
<sequence length="167" mass="17665">MSMPTQGSGVNAAYPVDPGHHANAPYAGDPTAPHSADEVRGSSIGELMRSVTTDLSTLMRQEVELAKAEIRQEGKKAGKAAGFYGGAGFGGYMVALFVSIAIWQFLDNVMDEGLAALIVAVVWAVVAAVLYSKAKKNAENIRGLKQTNDSVQRIPDALKPHPEGVTR</sequence>
<dbReference type="Pfam" id="PF07332">
    <property type="entry name" value="Phage_holin_3_6"/>
    <property type="match status" value="1"/>
</dbReference>
<accession>A0AAU8HEG1</accession>
<dbReference type="AlphaFoldDB" id="A0AAU8HEG1"/>
<evidence type="ECO:0000313" key="4">
    <source>
        <dbReference type="EMBL" id="XCH74561.1"/>
    </source>
</evidence>
<feature type="region of interest" description="Disordered" evidence="1">
    <location>
        <begin position="1"/>
        <end position="39"/>
    </location>
</feature>
<evidence type="ECO:0000256" key="2">
    <source>
        <dbReference type="SAM" id="Phobius"/>
    </source>
</evidence>
<evidence type="ECO:0000313" key="3">
    <source>
        <dbReference type="EMBL" id="XBP93862.1"/>
    </source>
</evidence>
<dbReference type="EMBL" id="CP157762">
    <property type="protein sequence ID" value="XBP93862.1"/>
    <property type="molecule type" value="Genomic_DNA"/>
</dbReference>
<dbReference type="RefSeq" id="WP_350933552.1">
    <property type="nucleotide sequence ID" value="NZ_CP157762.1"/>
</dbReference>